<evidence type="ECO:0000256" key="1">
    <source>
        <dbReference type="SAM" id="Phobius"/>
    </source>
</evidence>
<evidence type="ECO:0000313" key="3">
    <source>
        <dbReference type="Proteomes" id="UP001187315"/>
    </source>
</evidence>
<dbReference type="Proteomes" id="UP001187315">
    <property type="component" value="Unassembled WGS sequence"/>
</dbReference>
<comment type="caution">
    <text evidence="2">The sequence shown here is derived from an EMBL/GenBank/DDBJ whole genome shotgun (WGS) entry which is preliminary data.</text>
</comment>
<dbReference type="SUPFAM" id="SSF58069">
    <property type="entry name" value="Virus ectodomain"/>
    <property type="match status" value="1"/>
</dbReference>
<keyword evidence="3" id="KW-1185">Reference proteome</keyword>
<proteinExistence type="predicted"/>
<dbReference type="Gene3D" id="1.10.287.210">
    <property type="match status" value="1"/>
</dbReference>
<keyword evidence="1" id="KW-0472">Membrane</keyword>
<keyword evidence="1" id="KW-1133">Transmembrane helix</keyword>
<sequence>MDTCLLFSKSPLYKVTKVPAPHDYKKCAAFHSKLRKLRKCAADLLSFRQGRVDMPKWYSIDYAEEYECFTKPEGTYDVADFTGNCATTWYLDKTSAYQADTPVRAPVHPSPRKTVNQTMTPPSIEIYKDQTIVAADYFWVCGKECLLASLPLGWKTNMHKDKRAYQPDPKVFLDSTGQPRDIPYEFKARDEVKSEFEAIFIWITPNKNTEWINYIYYNQQRCINYTDDALTALGEQLDTTSTTTWQNRQALEWLLADKEGYMYCLVIPPDGAFTKAMLKLKNLRLETTINAGRDKKIWDWLDLSLGKWGAWFAKLGISIVMGGLLFCCLIPILKSLVVKATVRQMEVLRWQDEETLLKNGKDICLNSSHSSKCPYHSSRVFPREC</sequence>
<dbReference type="EMBL" id="JAVHJS010000021">
    <property type="protein sequence ID" value="KAK2823360.1"/>
    <property type="molecule type" value="Genomic_DNA"/>
</dbReference>
<name>A0AA88LSS2_TACVA</name>
<protein>
    <submittedName>
        <fullName evidence="2">Uncharacterized protein</fullName>
    </submittedName>
</protein>
<organism evidence="2 3">
    <name type="scientific">Tachysurus vachellii</name>
    <name type="common">Darkbarbel catfish</name>
    <name type="synonym">Pelteobagrus vachellii</name>
    <dbReference type="NCBI Taxonomy" id="175792"/>
    <lineage>
        <taxon>Eukaryota</taxon>
        <taxon>Metazoa</taxon>
        <taxon>Chordata</taxon>
        <taxon>Craniata</taxon>
        <taxon>Vertebrata</taxon>
        <taxon>Euteleostomi</taxon>
        <taxon>Actinopterygii</taxon>
        <taxon>Neopterygii</taxon>
        <taxon>Teleostei</taxon>
        <taxon>Ostariophysi</taxon>
        <taxon>Siluriformes</taxon>
        <taxon>Bagridae</taxon>
        <taxon>Tachysurus</taxon>
    </lineage>
</organism>
<accession>A0AA88LSS2</accession>
<dbReference type="InterPro" id="IPR018154">
    <property type="entry name" value="TLV/ENV_coat_polyprotein"/>
</dbReference>
<gene>
    <name evidence="2" type="ORF">Q7C36_019960</name>
</gene>
<keyword evidence="1" id="KW-0812">Transmembrane</keyword>
<reference evidence="2" key="1">
    <citation type="submission" date="2023-08" db="EMBL/GenBank/DDBJ databases">
        <title>Pelteobagrus vachellii genome.</title>
        <authorList>
            <person name="Liu H."/>
        </authorList>
    </citation>
    <scope>NUCLEOTIDE SEQUENCE</scope>
    <source>
        <strain evidence="2">PRFRI_2022a</strain>
        <tissue evidence="2">Muscle</tissue>
    </source>
</reference>
<dbReference type="PANTHER" id="PTHR10424">
    <property type="entry name" value="VIRAL ENVELOPE PROTEIN"/>
    <property type="match status" value="1"/>
</dbReference>
<dbReference type="AlphaFoldDB" id="A0AA88LSS2"/>
<feature type="transmembrane region" description="Helical" evidence="1">
    <location>
        <begin position="311"/>
        <end position="333"/>
    </location>
</feature>
<evidence type="ECO:0000313" key="2">
    <source>
        <dbReference type="EMBL" id="KAK2823360.1"/>
    </source>
</evidence>